<evidence type="ECO:0000256" key="1">
    <source>
        <dbReference type="SAM" id="MobiDB-lite"/>
    </source>
</evidence>
<evidence type="ECO:0000256" key="2">
    <source>
        <dbReference type="SAM" id="Phobius"/>
    </source>
</evidence>
<feature type="region of interest" description="Disordered" evidence="1">
    <location>
        <begin position="132"/>
        <end position="154"/>
    </location>
</feature>
<dbReference type="EMBL" id="MHIB01000046">
    <property type="protein sequence ID" value="OGY43037.1"/>
    <property type="molecule type" value="Genomic_DNA"/>
</dbReference>
<proteinExistence type="predicted"/>
<name>A0A1G1XUT0_9BACT</name>
<feature type="transmembrane region" description="Helical" evidence="2">
    <location>
        <begin position="15"/>
        <end position="36"/>
    </location>
</feature>
<dbReference type="Proteomes" id="UP000178930">
    <property type="component" value="Unassembled WGS sequence"/>
</dbReference>
<keyword evidence="2" id="KW-0812">Transmembrane</keyword>
<sequence length="154" mass="16745">MILKMLGKQGAQAKLLFVIGLVSIIIIAAVVLAIIYQPSFLSKFGGGEKMVVLKLDQAAQDLVSFITEVYGAQVGAVTLKEVIEKNGLYQVTLSLTGSDGQPTEQQVYVSRDGKKFFPQGIDIAEMTSQFRNFQQQQQQGQQPQGQQSPAALQP</sequence>
<keyword evidence="2" id="KW-1133">Transmembrane helix</keyword>
<feature type="compositionally biased region" description="Low complexity" evidence="1">
    <location>
        <begin position="134"/>
        <end position="147"/>
    </location>
</feature>
<accession>A0A1G1XUT0</accession>
<dbReference type="AlphaFoldDB" id="A0A1G1XUT0"/>
<reference evidence="3 4" key="1">
    <citation type="journal article" date="2016" name="Nat. Commun.">
        <title>Thousands of microbial genomes shed light on interconnected biogeochemical processes in an aquifer system.</title>
        <authorList>
            <person name="Anantharaman K."/>
            <person name="Brown C.T."/>
            <person name="Hug L.A."/>
            <person name="Sharon I."/>
            <person name="Castelle C.J."/>
            <person name="Probst A.J."/>
            <person name="Thomas B.C."/>
            <person name="Singh A."/>
            <person name="Wilkins M.J."/>
            <person name="Karaoz U."/>
            <person name="Brodie E.L."/>
            <person name="Williams K.H."/>
            <person name="Hubbard S.S."/>
            <person name="Banfield J.F."/>
        </authorList>
    </citation>
    <scope>NUCLEOTIDE SEQUENCE [LARGE SCALE GENOMIC DNA]</scope>
</reference>
<gene>
    <name evidence="3" type="ORF">A2729_05750</name>
</gene>
<evidence type="ECO:0000313" key="3">
    <source>
        <dbReference type="EMBL" id="OGY43037.1"/>
    </source>
</evidence>
<keyword evidence="2" id="KW-0472">Membrane</keyword>
<protein>
    <submittedName>
        <fullName evidence="3">Uncharacterized protein</fullName>
    </submittedName>
</protein>
<evidence type="ECO:0000313" key="4">
    <source>
        <dbReference type="Proteomes" id="UP000178930"/>
    </source>
</evidence>
<dbReference type="STRING" id="1797532.A2729_05750"/>
<comment type="caution">
    <text evidence="3">The sequence shown here is derived from an EMBL/GenBank/DDBJ whole genome shotgun (WGS) entry which is preliminary data.</text>
</comment>
<organism evidence="3 4">
    <name type="scientific">Candidatus Buchananbacteria bacterium RIFCSPHIGHO2_01_FULL_39_14</name>
    <dbReference type="NCBI Taxonomy" id="1797532"/>
    <lineage>
        <taxon>Bacteria</taxon>
        <taxon>Candidatus Buchananiibacteriota</taxon>
    </lineage>
</organism>